<comment type="caution">
    <text evidence="8">The sequence shown here is derived from an EMBL/GenBank/DDBJ whole genome shotgun (WGS) entry which is preliminary data.</text>
</comment>
<evidence type="ECO:0000256" key="6">
    <source>
        <dbReference type="SAM" id="Phobius"/>
    </source>
</evidence>
<evidence type="ECO:0000256" key="4">
    <source>
        <dbReference type="ARBA" id="ARBA00013432"/>
    </source>
</evidence>
<sequence>MTAPVTLPLWLFVLILLFAGVTFASHFLFPSVRWFLRRRLERAVEQLNRRLKRPIQPFKLARRLDTIRRLIYDPAVAQAIADHARDNGVREDVVFQKAERYAREIVPGFSAFTYFGFAIRVARMLSQSLYRVRLVRSNDHALEAIPDDATVIFVMNHRSNMDYVLVTWLVAERSALAYAVGEWARVWPLRQLVRAMGGYFIRRRHNNALYRKVLARYVQMATEAGVTQAVFPEGGLSRTGGLGRPKLGLISYILEGFRAGQSRDVVFVPVALNYDRVMEDRALIAAQEAGARAFRFSLRPIWRYVRRQIWHRLTGRPHLYGYAAVSFGDPLSLTAFLSEDHADPSAALGLDLMERIARVMPVTPVPLVALGLSDGARSVVALDALLRRRIAEAEDRGVVLHIPRDDVAHAIEAGLGALIERRLVTRTGDRLEVPATGAPFIAFYAASVAHLFSDRPGAALPQARERKSAAT</sequence>
<evidence type="ECO:0000313" key="9">
    <source>
        <dbReference type="Proteomes" id="UP000526408"/>
    </source>
</evidence>
<dbReference type="Proteomes" id="UP000526408">
    <property type="component" value="Unassembled WGS sequence"/>
</dbReference>
<comment type="subcellular location">
    <subcellularLocation>
        <location evidence="1">Endomembrane system</location>
        <topology evidence="1">Peripheral membrane protein</topology>
    </subcellularLocation>
</comment>
<keyword evidence="6" id="KW-1133">Transmembrane helix</keyword>
<feature type="transmembrane region" description="Helical" evidence="6">
    <location>
        <begin position="6"/>
        <end position="29"/>
    </location>
</feature>
<reference evidence="8 9" key="1">
    <citation type="submission" date="2020-04" db="EMBL/GenBank/DDBJ databases">
        <authorList>
            <person name="Yoon J."/>
        </authorList>
    </citation>
    <scope>NUCLEOTIDE SEQUENCE [LARGE SCALE GENOMIC DNA]</scope>
    <source>
        <strain evidence="8 9">KMU-115</strain>
    </source>
</reference>
<accession>A0A7X6GVI7</accession>
<dbReference type="AlphaFoldDB" id="A0A7X6GVI7"/>
<evidence type="ECO:0000313" key="8">
    <source>
        <dbReference type="EMBL" id="NKX43160.1"/>
    </source>
</evidence>
<dbReference type="InterPro" id="IPR022284">
    <property type="entry name" value="GPAT/DHAPAT"/>
</dbReference>
<dbReference type="UniPathway" id="UPA00557">
    <property type="reaction ID" value="UER00612"/>
</dbReference>
<keyword evidence="8" id="KW-0808">Transferase</keyword>
<keyword evidence="6" id="KW-0812">Transmembrane</keyword>
<keyword evidence="9" id="KW-1185">Reference proteome</keyword>
<dbReference type="Pfam" id="PF19277">
    <property type="entry name" value="GPAT_C"/>
    <property type="match status" value="1"/>
</dbReference>
<comment type="pathway">
    <text evidence="2">Phospholipid metabolism; CDP-diacylglycerol biosynthesis; CDP-diacylglycerol from sn-glycerol 3-phosphate: step 1/3.</text>
</comment>
<dbReference type="PANTHER" id="PTHR12563">
    <property type="entry name" value="GLYCEROL-3-PHOSPHATE ACYLTRANSFERASE"/>
    <property type="match status" value="1"/>
</dbReference>
<keyword evidence="6" id="KW-0472">Membrane</keyword>
<evidence type="ECO:0000256" key="5">
    <source>
        <dbReference type="ARBA" id="ARBA00048427"/>
    </source>
</evidence>
<dbReference type="GO" id="GO:0004366">
    <property type="term" value="F:glycerol-3-phosphate O-acyltransferase activity"/>
    <property type="evidence" value="ECO:0007669"/>
    <property type="project" value="UniProtKB-EC"/>
</dbReference>
<proteinExistence type="predicted"/>
<dbReference type="EC" id="2.3.1.15" evidence="3"/>
<name>A0A7X6GVI7_9RHOB</name>
<keyword evidence="8" id="KW-0012">Acyltransferase</keyword>
<feature type="domain" description="Phospholipid/glycerol acyltransferase" evidence="7">
    <location>
        <begin position="151"/>
        <end position="275"/>
    </location>
</feature>
<evidence type="ECO:0000256" key="2">
    <source>
        <dbReference type="ARBA" id="ARBA00004765"/>
    </source>
</evidence>
<dbReference type="EMBL" id="JAAZQQ010000001">
    <property type="protein sequence ID" value="NKX43160.1"/>
    <property type="molecule type" value="Genomic_DNA"/>
</dbReference>
<dbReference type="GO" id="GO:0012505">
    <property type="term" value="C:endomembrane system"/>
    <property type="evidence" value="ECO:0007669"/>
    <property type="project" value="UniProtKB-SubCell"/>
</dbReference>
<protein>
    <recommendedName>
        <fullName evidence="4">Glycerol-3-phosphate acyltransferase</fullName>
        <ecNumber evidence="3">2.3.1.15</ecNumber>
    </recommendedName>
</protein>
<dbReference type="GO" id="GO:0005886">
    <property type="term" value="C:plasma membrane"/>
    <property type="evidence" value="ECO:0007669"/>
    <property type="project" value="TreeGrafter"/>
</dbReference>
<gene>
    <name evidence="8" type="ORF">HCU73_01035</name>
</gene>
<dbReference type="InterPro" id="IPR045520">
    <property type="entry name" value="GPAT/DHAPAT_C"/>
</dbReference>
<dbReference type="SUPFAM" id="SSF69593">
    <property type="entry name" value="Glycerol-3-phosphate (1)-acyltransferase"/>
    <property type="match status" value="1"/>
</dbReference>
<comment type="catalytic activity">
    <reaction evidence="5">
        <text>sn-glycerol 3-phosphate + an acyl-CoA = a 1-acyl-sn-glycero-3-phosphate + CoA</text>
        <dbReference type="Rhea" id="RHEA:15325"/>
        <dbReference type="ChEBI" id="CHEBI:57287"/>
        <dbReference type="ChEBI" id="CHEBI:57597"/>
        <dbReference type="ChEBI" id="CHEBI:57970"/>
        <dbReference type="ChEBI" id="CHEBI:58342"/>
        <dbReference type="EC" id="2.3.1.15"/>
    </reaction>
</comment>
<dbReference type="RefSeq" id="WP_168621550.1">
    <property type="nucleotide sequence ID" value="NZ_JAAZQQ010000001.1"/>
</dbReference>
<dbReference type="GO" id="GO:0016024">
    <property type="term" value="P:CDP-diacylglycerol biosynthetic process"/>
    <property type="evidence" value="ECO:0007669"/>
    <property type="project" value="UniProtKB-UniPathway"/>
</dbReference>
<evidence type="ECO:0000259" key="7">
    <source>
        <dbReference type="SMART" id="SM00563"/>
    </source>
</evidence>
<evidence type="ECO:0000256" key="3">
    <source>
        <dbReference type="ARBA" id="ARBA00013113"/>
    </source>
</evidence>
<organism evidence="8 9">
    <name type="scientific">Roseicyclus persicicus</name>
    <dbReference type="NCBI Taxonomy" id="2650661"/>
    <lineage>
        <taxon>Bacteria</taxon>
        <taxon>Pseudomonadati</taxon>
        <taxon>Pseudomonadota</taxon>
        <taxon>Alphaproteobacteria</taxon>
        <taxon>Rhodobacterales</taxon>
        <taxon>Roseobacteraceae</taxon>
        <taxon>Roseicyclus</taxon>
    </lineage>
</organism>
<evidence type="ECO:0000256" key="1">
    <source>
        <dbReference type="ARBA" id="ARBA00004184"/>
    </source>
</evidence>
<dbReference type="Pfam" id="PF01553">
    <property type="entry name" value="Acyltransferase"/>
    <property type="match status" value="1"/>
</dbReference>
<dbReference type="PANTHER" id="PTHR12563:SF17">
    <property type="entry name" value="DIHYDROXYACETONE PHOSPHATE ACYLTRANSFERASE"/>
    <property type="match status" value="1"/>
</dbReference>
<dbReference type="InterPro" id="IPR002123">
    <property type="entry name" value="Plipid/glycerol_acylTrfase"/>
</dbReference>
<dbReference type="SMART" id="SM00563">
    <property type="entry name" value="PlsC"/>
    <property type="match status" value="1"/>
</dbReference>